<evidence type="ECO:0000313" key="3">
    <source>
        <dbReference type="Proteomes" id="UP000541444"/>
    </source>
</evidence>
<proteinExistence type="predicted"/>
<comment type="caution">
    <text evidence="2">The sequence shown here is derived from an EMBL/GenBank/DDBJ whole genome shotgun (WGS) entry which is preliminary data.</text>
</comment>
<dbReference type="AlphaFoldDB" id="A0A7J7N5Q2"/>
<reference evidence="2 3" key="1">
    <citation type="journal article" date="2020" name="IScience">
        <title>Genome Sequencing of the Endangered Kingdonia uniflora (Circaeasteraceae, Ranunculales) Reveals Potential Mechanisms of Evolutionary Specialization.</title>
        <authorList>
            <person name="Sun Y."/>
            <person name="Deng T."/>
            <person name="Zhang A."/>
            <person name="Moore M.J."/>
            <person name="Landis J.B."/>
            <person name="Lin N."/>
            <person name="Zhang H."/>
            <person name="Zhang X."/>
            <person name="Huang J."/>
            <person name="Zhang X."/>
            <person name="Sun H."/>
            <person name="Wang H."/>
        </authorList>
    </citation>
    <scope>NUCLEOTIDE SEQUENCE [LARGE SCALE GENOMIC DNA]</scope>
    <source>
        <strain evidence="2">TB1705</strain>
        <tissue evidence="2">Leaf</tissue>
    </source>
</reference>
<sequence length="315" mass="34876">MNDIMSVSTLGREKSNNDLGNVWCTVAATADNMSHHCGGSGESELSFPAIFLERCLCGKVLVGELSVIAHWLSVTFVPSSCRNVWAPSTSLCTSKLRKDEARDGVVGHDHEADTSVPRDLEVEARAEFMMRERVPRDTAHEAIICGRVRGISKTIWPYPSEWRLPGLLAEYESARIRMKYLDEVNERPRASGSSIAYKTGHYPRQWDVVPEGARNKVEEAGDLDEAASPRVTHSRCRILAENGDGGEERETQSGNSSISQVDEISRDIELPSESGNEIPRCMPISSGEAGEAEMWGVARLVRTTYCPKRNMTLNH</sequence>
<gene>
    <name evidence="2" type="ORF">GIB67_034136</name>
</gene>
<dbReference type="Proteomes" id="UP000541444">
    <property type="component" value="Unassembled WGS sequence"/>
</dbReference>
<evidence type="ECO:0000313" key="2">
    <source>
        <dbReference type="EMBL" id="KAF6162372.1"/>
    </source>
</evidence>
<keyword evidence="3" id="KW-1185">Reference proteome</keyword>
<dbReference type="EMBL" id="JACGCM010001040">
    <property type="protein sequence ID" value="KAF6162372.1"/>
    <property type="molecule type" value="Genomic_DNA"/>
</dbReference>
<feature type="compositionally biased region" description="Polar residues" evidence="1">
    <location>
        <begin position="252"/>
        <end position="262"/>
    </location>
</feature>
<name>A0A7J7N5Q2_9MAGN</name>
<organism evidence="2 3">
    <name type="scientific">Kingdonia uniflora</name>
    <dbReference type="NCBI Taxonomy" id="39325"/>
    <lineage>
        <taxon>Eukaryota</taxon>
        <taxon>Viridiplantae</taxon>
        <taxon>Streptophyta</taxon>
        <taxon>Embryophyta</taxon>
        <taxon>Tracheophyta</taxon>
        <taxon>Spermatophyta</taxon>
        <taxon>Magnoliopsida</taxon>
        <taxon>Ranunculales</taxon>
        <taxon>Circaeasteraceae</taxon>
        <taxon>Kingdonia</taxon>
    </lineage>
</organism>
<accession>A0A7J7N5Q2</accession>
<evidence type="ECO:0000256" key="1">
    <source>
        <dbReference type="SAM" id="MobiDB-lite"/>
    </source>
</evidence>
<protein>
    <submittedName>
        <fullName evidence="2">Uncharacterized protein</fullName>
    </submittedName>
</protein>
<feature type="region of interest" description="Disordered" evidence="1">
    <location>
        <begin position="241"/>
        <end position="263"/>
    </location>
</feature>